<dbReference type="Proteomes" id="UP000184529">
    <property type="component" value="Unassembled WGS sequence"/>
</dbReference>
<dbReference type="Pfam" id="PF13649">
    <property type="entry name" value="Methyltransf_25"/>
    <property type="match status" value="1"/>
</dbReference>
<organism evidence="2 3">
    <name type="scientific">Desulfofundulus thermosubterraneus DSM 16057</name>
    <dbReference type="NCBI Taxonomy" id="1121432"/>
    <lineage>
        <taxon>Bacteria</taxon>
        <taxon>Bacillati</taxon>
        <taxon>Bacillota</taxon>
        <taxon>Clostridia</taxon>
        <taxon>Eubacteriales</taxon>
        <taxon>Peptococcaceae</taxon>
        <taxon>Desulfofundulus</taxon>
    </lineage>
</organism>
<dbReference type="EMBL" id="FQZM01000037">
    <property type="protein sequence ID" value="SHJ50039.1"/>
    <property type="molecule type" value="Genomic_DNA"/>
</dbReference>
<protein>
    <submittedName>
        <fullName evidence="2">Methyltransferase, FkbM family</fullName>
    </submittedName>
</protein>
<keyword evidence="2" id="KW-0489">Methyltransferase</keyword>
<evidence type="ECO:0000313" key="2">
    <source>
        <dbReference type="EMBL" id="SHJ50039.1"/>
    </source>
</evidence>
<accession>A0A1M6JTN9</accession>
<reference evidence="3" key="1">
    <citation type="submission" date="2016-11" db="EMBL/GenBank/DDBJ databases">
        <authorList>
            <person name="Varghese N."/>
            <person name="Submissions S."/>
        </authorList>
    </citation>
    <scope>NUCLEOTIDE SEQUENCE [LARGE SCALE GENOMIC DNA]</scope>
    <source>
        <strain evidence="3">DSM 16057</strain>
    </source>
</reference>
<dbReference type="RefSeq" id="WP_242656332.1">
    <property type="nucleotide sequence ID" value="NZ_FQZM01000037.1"/>
</dbReference>
<dbReference type="GO" id="GO:0032259">
    <property type="term" value="P:methylation"/>
    <property type="evidence" value="ECO:0007669"/>
    <property type="project" value="UniProtKB-KW"/>
</dbReference>
<dbReference type="GO" id="GO:0008168">
    <property type="term" value="F:methyltransferase activity"/>
    <property type="evidence" value="ECO:0007669"/>
    <property type="project" value="UniProtKB-KW"/>
</dbReference>
<dbReference type="PANTHER" id="PTHR43667">
    <property type="entry name" value="CYCLOPROPANE-FATTY-ACYL-PHOSPHOLIPID SYNTHASE"/>
    <property type="match status" value="1"/>
</dbReference>
<gene>
    <name evidence="2" type="ORF">SAMN02745219_02703</name>
</gene>
<name>A0A1M6JTN9_9FIRM</name>
<dbReference type="InterPro" id="IPR029063">
    <property type="entry name" value="SAM-dependent_MTases_sf"/>
</dbReference>
<dbReference type="SUPFAM" id="SSF53335">
    <property type="entry name" value="S-adenosyl-L-methionine-dependent methyltransferases"/>
    <property type="match status" value="1"/>
</dbReference>
<sequence length="343" mass="39052">MQLISDVLPDVLNLWKNVLPSMLLGSFLGNLFQVKKLAREGSIADFMAGALREPRFWAEAWSGAHKNSLQARRRRDQGSLDYWNRLAGRFERWAGQERTRRRVDRVLSWLEGQGVLQPGMEVLDIGAGTGVFTVPLARRRAKVTALEPASAMLAALQKRVEAEGFSSVEFLCREWEKVDPEAEGLARRFDLVFASLTPGVRDVATLEKMMACSRRWCFLCDFAGRRRSPAREELWQVIFGEEMPLPGHDIIYPLNYLYTSGYCPSFQVWVDEWDEELPVAEAAAALEDFFRLYTEVTPEIKKTIAGYVEQLAVNGVYSEEYRVRLGMILWTGGEKWELETGAV</sequence>
<dbReference type="InterPro" id="IPR041698">
    <property type="entry name" value="Methyltransf_25"/>
</dbReference>
<keyword evidence="3" id="KW-1185">Reference proteome</keyword>
<dbReference type="PANTHER" id="PTHR43667:SF2">
    <property type="entry name" value="FATTY ACID C-METHYL TRANSFERASE"/>
    <property type="match status" value="1"/>
</dbReference>
<keyword evidence="2" id="KW-0808">Transferase</keyword>
<evidence type="ECO:0000313" key="3">
    <source>
        <dbReference type="Proteomes" id="UP000184529"/>
    </source>
</evidence>
<evidence type="ECO:0000259" key="1">
    <source>
        <dbReference type="Pfam" id="PF13649"/>
    </source>
</evidence>
<dbReference type="STRING" id="1121432.SAMN02745219_02703"/>
<proteinExistence type="predicted"/>
<dbReference type="AlphaFoldDB" id="A0A1M6JTN9"/>
<dbReference type="InterPro" id="IPR050723">
    <property type="entry name" value="CFA/CMAS"/>
</dbReference>
<dbReference type="CDD" id="cd02440">
    <property type="entry name" value="AdoMet_MTases"/>
    <property type="match status" value="1"/>
</dbReference>
<feature type="domain" description="Methyltransferase" evidence="1">
    <location>
        <begin position="122"/>
        <end position="212"/>
    </location>
</feature>
<dbReference type="Gene3D" id="3.40.50.150">
    <property type="entry name" value="Vaccinia Virus protein VP39"/>
    <property type="match status" value="1"/>
</dbReference>